<evidence type="ECO:0000313" key="1">
    <source>
        <dbReference type="EMBL" id="ROO24891.1"/>
    </source>
</evidence>
<comment type="caution">
    <text evidence="1">The sequence shown here is derived from an EMBL/GenBank/DDBJ whole genome shotgun (WGS) entry which is preliminary data.</text>
</comment>
<accession>A0A423PGZ8</accession>
<evidence type="ECO:0000313" key="2">
    <source>
        <dbReference type="Proteomes" id="UP000285310"/>
    </source>
</evidence>
<keyword evidence="2" id="KW-1185">Reference proteome</keyword>
<proteinExistence type="predicted"/>
<dbReference type="RefSeq" id="WP_123659205.1">
    <property type="nucleotide sequence ID" value="NZ_AYKG01000056.1"/>
</dbReference>
<sequence length="112" mass="12115">MDRRRFLSMLSAAGAVGWSLTATGSWARPLEGVFGRPVPFIDTAAVGDQGDLFDIDGAATANHQARRYPQSVAAGDPKARACRHKIRRRTGGQAAARQGIARAAWLFHVNER</sequence>
<dbReference type="InParanoid" id="A0A423PGZ8"/>
<name>A0A423PGZ8_9GAMM</name>
<dbReference type="EMBL" id="AYKG01000056">
    <property type="protein sequence ID" value="ROO24891.1"/>
    <property type="molecule type" value="Genomic_DNA"/>
</dbReference>
<reference evidence="1 2" key="1">
    <citation type="submission" date="2013-10" db="EMBL/GenBank/DDBJ databases">
        <title>Salinisphaera japonica YTM-1 Genome Sequencing.</title>
        <authorList>
            <person name="Lai Q."/>
            <person name="Li C."/>
            <person name="Shao Z."/>
        </authorList>
    </citation>
    <scope>NUCLEOTIDE SEQUENCE [LARGE SCALE GENOMIC DNA]</scope>
    <source>
        <strain evidence="1 2">YTM-1</strain>
    </source>
</reference>
<dbReference type="Proteomes" id="UP000285310">
    <property type="component" value="Unassembled WGS sequence"/>
</dbReference>
<protein>
    <submittedName>
        <fullName evidence="1">Uncharacterized protein</fullName>
    </submittedName>
</protein>
<gene>
    <name evidence="1" type="ORF">SAJA_13805</name>
</gene>
<dbReference type="AlphaFoldDB" id="A0A423PGZ8"/>
<organism evidence="1 2">
    <name type="scientific">Salinisphaera japonica YTM-1</name>
    <dbReference type="NCBI Taxonomy" id="1209778"/>
    <lineage>
        <taxon>Bacteria</taxon>
        <taxon>Pseudomonadati</taxon>
        <taxon>Pseudomonadota</taxon>
        <taxon>Gammaproteobacteria</taxon>
        <taxon>Salinisphaerales</taxon>
        <taxon>Salinisphaeraceae</taxon>
        <taxon>Salinisphaera</taxon>
    </lineage>
</organism>